<name>A0A1I4XJE1_9FLAO</name>
<proteinExistence type="predicted"/>
<dbReference type="EMBL" id="FOUT01000009">
    <property type="protein sequence ID" value="SFN25981.1"/>
    <property type="molecule type" value="Genomic_DNA"/>
</dbReference>
<evidence type="ECO:0000313" key="1">
    <source>
        <dbReference type="EMBL" id="SFN25981.1"/>
    </source>
</evidence>
<organism evidence="1 2">
    <name type="scientific">Flavobacterium succinicans</name>
    <dbReference type="NCBI Taxonomy" id="29536"/>
    <lineage>
        <taxon>Bacteria</taxon>
        <taxon>Pseudomonadati</taxon>
        <taxon>Bacteroidota</taxon>
        <taxon>Flavobacteriia</taxon>
        <taxon>Flavobacteriales</taxon>
        <taxon>Flavobacteriaceae</taxon>
        <taxon>Flavobacterium</taxon>
    </lineage>
</organism>
<keyword evidence="2" id="KW-1185">Reference proteome</keyword>
<dbReference type="eggNOG" id="ENOG5033DZP">
    <property type="taxonomic scope" value="Bacteria"/>
</dbReference>
<gene>
    <name evidence="1" type="ORF">SAMN05444143_10919</name>
</gene>
<sequence length="109" mass="12618">MFYSILHHKKIVAMLKEDNNQFKLIDGEFTPAEAAKILFSLINYKIKHHSLESFSNEIRFEKDTSNAKKRIVELQEAHASIQQVLEQAEEKGLKLNVTSQITIKFVDTK</sequence>
<evidence type="ECO:0000313" key="2">
    <source>
        <dbReference type="Proteomes" id="UP000182961"/>
    </source>
</evidence>
<dbReference type="Proteomes" id="UP000182961">
    <property type="component" value="Unassembled WGS sequence"/>
</dbReference>
<accession>A0A1I4XJE1</accession>
<reference evidence="2" key="1">
    <citation type="submission" date="2016-10" db="EMBL/GenBank/DDBJ databases">
        <authorList>
            <person name="Varghese N."/>
            <person name="Submissions S."/>
        </authorList>
    </citation>
    <scope>NUCLEOTIDE SEQUENCE [LARGE SCALE GENOMIC DNA]</scope>
    <source>
        <strain evidence="2">DSM 4002</strain>
    </source>
</reference>
<protein>
    <submittedName>
        <fullName evidence="1">Uncharacterized protein</fullName>
    </submittedName>
</protein>
<dbReference type="AlphaFoldDB" id="A0A1I4XJE1"/>